<evidence type="ECO:0000256" key="4">
    <source>
        <dbReference type="ARBA" id="ARBA00023136"/>
    </source>
</evidence>
<feature type="transmembrane region" description="Helical" evidence="5">
    <location>
        <begin position="30"/>
        <end position="48"/>
    </location>
</feature>
<comment type="caution">
    <text evidence="6">The sequence shown here is derived from an EMBL/GenBank/DDBJ whole genome shotgun (WGS) entry which is preliminary data.</text>
</comment>
<feature type="transmembrane region" description="Helical" evidence="5">
    <location>
        <begin position="95"/>
        <end position="114"/>
    </location>
</feature>
<feature type="transmembrane region" description="Helical" evidence="5">
    <location>
        <begin position="333"/>
        <end position="357"/>
    </location>
</feature>
<dbReference type="PANTHER" id="PTHR10924">
    <property type="entry name" value="MAJOR FACILITATOR SUPERFAMILY PROTEIN-RELATED"/>
    <property type="match status" value="1"/>
</dbReference>
<organism evidence="6 7">
    <name type="scientific">Penaeus vannamei</name>
    <name type="common">Whiteleg shrimp</name>
    <name type="synonym">Litopenaeus vannamei</name>
    <dbReference type="NCBI Taxonomy" id="6689"/>
    <lineage>
        <taxon>Eukaryota</taxon>
        <taxon>Metazoa</taxon>
        <taxon>Ecdysozoa</taxon>
        <taxon>Arthropoda</taxon>
        <taxon>Crustacea</taxon>
        <taxon>Multicrustacea</taxon>
        <taxon>Malacostraca</taxon>
        <taxon>Eumalacostraca</taxon>
        <taxon>Eucarida</taxon>
        <taxon>Decapoda</taxon>
        <taxon>Dendrobranchiata</taxon>
        <taxon>Penaeoidea</taxon>
        <taxon>Penaeidae</taxon>
        <taxon>Penaeus</taxon>
    </lineage>
</organism>
<dbReference type="AlphaFoldDB" id="A0A423SJ96"/>
<dbReference type="GO" id="GO:0022857">
    <property type="term" value="F:transmembrane transporter activity"/>
    <property type="evidence" value="ECO:0007669"/>
    <property type="project" value="InterPro"/>
</dbReference>
<reference evidence="6 7" key="1">
    <citation type="submission" date="2018-04" db="EMBL/GenBank/DDBJ databases">
        <authorList>
            <person name="Zhang X."/>
            <person name="Yuan J."/>
            <person name="Li F."/>
            <person name="Xiang J."/>
        </authorList>
    </citation>
    <scope>NUCLEOTIDE SEQUENCE [LARGE SCALE GENOMIC DNA]</scope>
    <source>
        <tissue evidence="6">Muscle</tissue>
    </source>
</reference>
<dbReference type="PANTHER" id="PTHR10924:SF27">
    <property type="entry name" value="SOLUTE CARRIER FAMILY 49 MEMBER 4"/>
    <property type="match status" value="1"/>
</dbReference>
<feature type="transmembrane region" description="Helical" evidence="5">
    <location>
        <begin position="145"/>
        <end position="171"/>
    </location>
</feature>
<feature type="transmembrane region" description="Helical" evidence="5">
    <location>
        <begin position="225"/>
        <end position="244"/>
    </location>
</feature>
<dbReference type="Pfam" id="PF07690">
    <property type="entry name" value="MFS_1"/>
    <property type="match status" value="1"/>
</dbReference>
<evidence type="ECO:0008006" key="8">
    <source>
        <dbReference type="Google" id="ProtNLM"/>
    </source>
</evidence>
<comment type="subcellular location">
    <subcellularLocation>
        <location evidence="1">Membrane</location>
        <topology evidence="1">Multi-pass membrane protein</topology>
    </subcellularLocation>
</comment>
<dbReference type="InterPro" id="IPR011701">
    <property type="entry name" value="MFS"/>
</dbReference>
<keyword evidence="2 5" id="KW-0812">Transmembrane</keyword>
<sequence>MSSVNTNIELATSGTGEEHEVITKTYRRRFWILLVFAMLTGFQVGLRLHPCEPSLSPLSFDTELANGQQWNTWGPIGASMGAAYPGWGSSTVAMMANWGPITFLIFVAPMCWLMNTRGLRVSVVTCATMMSVGTLLRCIPAPPAIFTALCHVCAFLVGTSGTIMLAAPPLLAADWFPPQERTTATAVPIVANQVGSALSYLEARVVRAPGDSVTPADIRSDVTTLLSVEAGIAAALLVMTVAYFPSRPSSPPSITSAAPRLEYRATLAAIARNRDVLLVFASYGLSSIPWEAVLSYYLSTLGIQQDEASWLGFVAVVASAAAGLLAARLNDLIYGHALPCVLALMLASIGAFYWLCLLSWGTIAVAKYDAPAQSPYKYFYRPCSGRPAKDAVRPWPARPRSGRRDCRAESCIPGRVFTEITKNNL</sequence>
<dbReference type="EMBL" id="QCYY01003269">
    <property type="protein sequence ID" value="ROT64325.1"/>
    <property type="molecule type" value="Genomic_DNA"/>
</dbReference>
<dbReference type="Proteomes" id="UP000283509">
    <property type="component" value="Unassembled WGS sequence"/>
</dbReference>
<feature type="transmembrane region" description="Helical" evidence="5">
    <location>
        <begin position="276"/>
        <end position="298"/>
    </location>
</feature>
<dbReference type="InterPro" id="IPR049680">
    <property type="entry name" value="FLVCR1-2_SLC49-like"/>
</dbReference>
<evidence type="ECO:0000313" key="6">
    <source>
        <dbReference type="EMBL" id="ROT64325.1"/>
    </source>
</evidence>
<dbReference type="Gene3D" id="1.20.1250.20">
    <property type="entry name" value="MFS general substrate transporter like domains"/>
    <property type="match status" value="1"/>
</dbReference>
<evidence type="ECO:0000256" key="2">
    <source>
        <dbReference type="ARBA" id="ARBA00022692"/>
    </source>
</evidence>
<dbReference type="SUPFAM" id="SSF103473">
    <property type="entry name" value="MFS general substrate transporter"/>
    <property type="match status" value="1"/>
</dbReference>
<dbReference type="GO" id="GO:0016020">
    <property type="term" value="C:membrane"/>
    <property type="evidence" value="ECO:0007669"/>
    <property type="project" value="UniProtKB-SubCell"/>
</dbReference>
<evidence type="ECO:0000313" key="7">
    <source>
        <dbReference type="Proteomes" id="UP000283509"/>
    </source>
</evidence>
<reference evidence="6 7" key="2">
    <citation type="submission" date="2019-01" db="EMBL/GenBank/DDBJ databases">
        <title>The decoding of complex shrimp genome reveals the adaptation for benthos swimmer, frequently molting mechanism and breeding impact on genome.</title>
        <authorList>
            <person name="Sun Y."/>
            <person name="Gao Y."/>
            <person name="Yu Y."/>
        </authorList>
    </citation>
    <scope>NUCLEOTIDE SEQUENCE [LARGE SCALE GENOMIC DNA]</scope>
    <source>
        <tissue evidence="6">Muscle</tissue>
    </source>
</reference>
<feature type="transmembrane region" description="Helical" evidence="5">
    <location>
        <begin position="310"/>
        <end position="327"/>
    </location>
</feature>
<name>A0A423SJ96_PENVA</name>
<protein>
    <recommendedName>
        <fullName evidence="8">Disrupted in renal carcinoma protein 2-like</fullName>
    </recommendedName>
</protein>
<accession>A0A423SJ96</accession>
<evidence type="ECO:0000256" key="1">
    <source>
        <dbReference type="ARBA" id="ARBA00004141"/>
    </source>
</evidence>
<proteinExistence type="predicted"/>
<evidence type="ECO:0000256" key="5">
    <source>
        <dbReference type="SAM" id="Phobius"/>
    </source>
</evidence>
<evidence type="ECO:0000256" key="3">
    <source>
        <dbReference type="ARBA" id="ARBA00022989"/>
    </source>
</evidence>
<dbReference type="InterPro" id="IPR036259">
    <property type="entry name" value="MFS_trans_sf"/>
</dbReference>
<keyword evidence="3 5" id="KW-1133">Transmembrane helix</keyword>
<keyword evidence="4 5" id="KW-0472">Membrane</keyword>
<gene>
    <name evidence="6" type="ORF">C7M84_017735</name>
</gene>
<keyword evidence="7" id="KW-1185">Reference proteome</keyword>
<dbReference type="OrthoDB" id="8190074at2759"/>